<evidence type="ECO:0000256" key="9">
    <source>
        <dbReference type="ARBA" id="ARBA00023204"/>
    </source>
</evidence>
<protein>
    <recommendedName>
        <fullName evidence="12">DNA 3'-5' helicase</fullName>
        <ecNumber evidence="12">5.6.2.4</ecNumber>
    </recommendedName>
</protein>
<name>A0ABQ0X1W6_9MICC</name>
<dbReference type="RefSeq" id="WP_083529455.1">
    <property type="nucleotide sequence ID" value="NZ_BJZR01000013.1"/>
</dbReference>
<dbReference type="SUPFAM" id="SSF52980">
    <property type="entry name" value="Restriction endonuclease-like"/>
    <property type="match status" value="1"/>
</dbReference>
<dbReference type="PANTHER" id="PTHR11070:SF55">
    <property type="entry name" value="DNA 3'-5' HELICASE"/>
    <property type="match status" value="1"/>
</dbReference>
<accession>A0ABQ0X1W6</accession>
<organism evidence="18 19">
    <name type="scientific">Kocuria flava</name>
    <dbReference type="NCBI Taxonomy" id="446860"/>
    <lineage>
        <taxon>Bacteria</taxon>
        <taxon>Bacillati</taxon>
        <taxon>Actinomycetota</taxon>
        <taxon>Actinomycetes</taxon>
        <taxon>Micrococcales</taxon>
        <taxon>Micrococcaceae</taxon>
        <taxon>Kocuria</taxon>
    </lineage>
</organism>
<evidence type="ECO:0000256" key="11">
    <source>
        <dbReference type="ARBA" id="ARBA00034617"/>
    </source>
</evidence>
<keyword evidence="9" id="KW-0234">DNA repair</keyword>
<feature type="region of interest" description="Disordered" evidence="15">
    <location>
        <begin position="1"/>
        <end position="46"/>
    </location>
</feature>
<evidence type="ECO:0000256" key="4">
    <source>
        <dbReference type="ARBA" id="ARBA00022801"/>
    </source>
</evidence>
<keyword evidence="8" id="KW-0238">DNA-binding</keyword>
<dbReference type="InterPro" id="IPR011604">
    <property type="entry name" value="PDDEXK-like_dom_sf"/>
</dbReference>
<dbReference type="InterPro" id="IPR014017">
    <property type="entry name" value="DNA_helicase_UvrD-like_C"/>
</dbReference>
<feature type="domain" description="UvrD-like helicase C-terminal" evidence="17">
    <location>
        <begin position="401"/>
        <end position="740"/>
    </location>
</feature>
<evidence type="ECO:0000256" key="14">
    <source>
        <dbReference type="PROSITE-ProRule" id="PRU00560"/>
    </source>
</evidence>
<keyword evidence="10" id="KW-0413">Isomerase</keyword>
<sequence>MTDADRSAGTAGTSGTAGPDGAPSASRAGEAPPGPAHPWGGAEPRWSPEELAELLGGLPGREARRPTEEQAEVIAAPLAPRLVVAGAGSGKTATMVDRVGWLVANGVVAPDQVLGVTFTRKAAGELGHRMRERLADLRALELVPPAGGEDDGTAAAQDPVVSTYHSYANTLVRDYGLRIGVEPDTTLLGPAQAWQLAAQTVEAWTGELLESMPAKSTMVKAVLDLAGACAEHLLDPEAVGRFAQQLLGELATTPPGRRKRTPGATLTKVAATQRAAWVLAELVGEFARRKEQAQAMDFGDLLSAAARIAEEDTAARRTERERYRVVLLDEFQDTSHAQLRLFSALFGAGHSVMAVGDPQQSIYGFRGASAGQLFGFHDAFPVAPGQEPRPSFLTTAWRNDESVLDVANVLAEPLRTLPPWARGSSPLTVPPLRTRPGAGPGTVRLSRYATDVEEAEALAERIGARRAAHRGEPQEAVPTMAVLCRKRSQIEPVRRELAARGIPYEVVGLGGLLSTPEVADVVATLRVLDDPGRSDALVRLLAGARWRIGSRDLMALSDWAAHLERRRTEAARDHRAEDLDAPVTEAEARAETLVEPDVSDHASLVEALETLPRPGWTSAHGRSLSEAARERMTLLRDELEHLRSFLADDLLVLLHEIESVSGLDVELAAHPERTAHLARRNLDAFQEAARTFTASSATGDLSAFLAWLDVTLAEENGLEPGPDRTRHDAVQLVTVHSSKGLEWDHVYVPGLNTRNFPSERVTRWTVETGTLPWPLRGDARFLPQWSVDTTDLKALEDSHTEFAELAAQHAEDEERRLAYVAVTRARSVLELSCTAFRGTARTLQEPSVFVRELLGLTEGPAPVVRLGPWAEVPPGTQNPAAATVLTAPWPYDPLEGPEITETVTAGDGSTSVRTSPPPHRGRRELLERAARAVRERGFPGTADLDVEDLLGVAERDGREPDPRRWSEEARILLARHEAARTERTVPMPSHVSASTLVALARDPHEVVAGLRRPMPRRPGTAARRGTTFHAWVEQFYGSSAIFDVGELPGGADEHVDEAYDLPELARTFRGGPWADRQPWAVEFPLETPVAGITVRGRVDAVFRGADGTWELVDWKTGRAPAGEELAQRSAQLAVYRLAWSRLRGVPLEEVTAAFYYVPEDRVVRPHDLAGEAELEDVVRRAYRVVLRP</sequence>
<feature type="compositionally biased region" description="Polar residues" evidence="15">
    <location>
        <begin position="901"/>
        <end position="914"/>
    </location>
</feature>
<evidence type="ECO:0000256" key="10">
    <source>
        <dbReference type="ARBA" id="ARBA00023235"/>
    </source>
</evidence>
<evidence type="ECO:0000256" key="3">
    <source>
        <dbReference type="ARBA" id="ARBA00022763"/>
    </source>
</evidence>
<evidence type="ECO:0000256" key="5">
    <source>
        <dbReference type="ARBA" id="ARBA00022806"/>
    </source>
</evidence>
<dbReference type="InterPro" id="IPR014016">
    <property type="entry name" value="UvrD-like_ATP-bd"/>
</dbReference>
<feature type="compositionally biased region" description="Low complexity" evidence="15">
    <location>
        <begin position="7"/>
        <end position="44"/>
    </location>
</feature>
<keyword evidence="6" id="KW-0269">Exonuclease</keyword>
<dbReference type="Pfam" id="PF00580">
    <property type="entry name" value="UvrD-helicase"/>
    <property type="match status" value="1"/>
</dbReference>
<feature type="binding site" evidence="14">
    <location>
        <begin position="85"/>
        <end position="92"/>
    </location>
    <ligand>
        <name>ATP</name>
        <dbReference type="ChEBI" id="CHEBI:30616"/>
    </ligand>
</feature>
<keyword evidence="7 14" id="KW-0067">ATP-binding</keyword>
<dbReference type="Pfam" id="PF12705">
    <property type="entry name" value="PDDEXK_1"/>
    <property type="match status" value="1"/>
</dbReference>
<comment type="caution">
    <text evidence="18">The sequence shown here is derived from an EMBL/GenBank/DDBJ whole genome shotgun (WGS) entry which is preliminary data.</text>
</comment>
<evidence type="ECO:0000256" key="12">
    <source>
        <dbReference type="ARBA" id="ARBA00034808"/>
    </source>
</evidence>
<comment type="catalytic activity">
    <reaction evidence="13">
        <text>ATP + H2O = ADP + phosphate + H(+)</text>
        <dbReference type="Rhea" id="RHEA:13065"/>
        <dbReference type="ChEBI" id="CHEBI:15377"/>
        <dbReference type="ChEBI" id="CHEBI:15378"/>
        <dbReference type="ChEBI" id="CHEBI:30616"/>
        <dbReference type="ChEBI" id="CHEBI:43474"/>
        <dbReference type="ChEBI" id="CHEBI:456216"/>
        <dbReference type="EC" id="5.6.2.4"/>
    </reaction>
</comment>
<dbReference type="Gene3D" id="3.90.320.10">
    <property type="match status" value="1"/>
</dbReference>
<dbReference type="PANTHER" id="PTHR11070">
    <property type="entry name" value="UVRD / RECB / PCRA DNA HELICASE FAMILY MEMBER"/>
    <property type="match status" value="1"/>
</dbReference>
<evidence type="ECO:0000256" key="1">
    <source>
        <dbReference type="ARBA" id="ARBA00022722"/>
    </source>
</evidence>
<evidence type="ECO:0000313" key="19">
    <source>
        <dbReference type="Proteomes" id="UP000321155"/>
    </source>
</evidence>
<keyword evidence="2 14" id="KW-0547">Nucleotide-binding</keyword>
<evidence type="ECO:0000256" key="15">
    <source>
        <dbReference type="SAM" id="MobiDB-lite"/>
    </source>
</evidence>
<evidence type="ECO:0000256" key="13">
    <source>
        <dbReference type="ARBA" id="ARBA00048988"/>
    </source>
</evidence>
<dbReference type="InterPro" id="IPR011335">
    <property type="entry name" value="Restrct_endonuc-II-like"/>
</dbReference>
<dbReference type="SUPFAM" id="SSF52540">
    <property type="entry name" value="P-loop containing nucleoside triphosphate hydrolases"/>
    <property type="match status" value="1"/>
</dbReference>
<feature type="region of interest" description="Disordered" evidence="15">
    <location>
        <begin position="901"/>
        <end position="922"/>
    </location>
</feature>
<dbReference type="CDD" id="cd17932">
    <property type="entry name" value="DEXQc_UvrD"/>
    <property type="match status" value="1"/>
</dbReference>
<dbReference type="EMBL" id="BJZR01000013">
    <property type="protein sequence ID" value="GEO91496.1"/>
    <property type="molecule type" value="Genomic_DNA"/>
</dbReference>
<keyword evidence="5 14" id="KW-0347">Helicase</keyword>
<gene>
    <name evidence="18" type="ORF">KFL01_08020</name>
</gene>
<dbReference type="PROSITE" id="PS51217">
    <property type="entry name" value="UVRD_HELICASE_CTER"/>
    <property type="match status" value="1"/>
</dbReference>
<keyword evidence="4 14" id="KW-0378">Hydrolase</keyword>
<dbReference type="Proteomes" id="UP000321155">
    <property type="component" value="Unassembled WGS sequence"/>
</dbReference>
<dbReference type="Gene3D" id="1.10.486.10">
    <property type="entry name" value="PCRA, domain 4"/>
    <property type="match status" value="1"/>
</dbReference>
<dbReference type="Gene3D" id="3.40.50.300">
    <property type="entry name" value="P-loop containing nucleotide triphosphate hydrolases"/>
    <property type="match status" value="4"/>
</dbReference>
<evidence type="ECO:0000259" key="16">
    <source>
        <dbReference type="PROSITE" id="PS51198"/>
    </source>
</evidence>
<keyword evidence="1" id="KW-0540">Nuclease</keyword>
<keyword evidence="19" id="KW-1185">Reference proteome</keyword>
<dbReference type="Pfam" id="PF13361">
    <property type="entry name" value="UvrD_C"/>
    <property type="match status" value="1"/>
</dbReference>
<evidence type="ECO:0000256" key="7">
    <source>
        <dbReference type="ARBA" id="ARBA00022840"/>
    </source>
</evidence>
<evidence type="ECO:0000256" key="6">
    <source>
        <dbReference type="ARBA" id="ARBA00022839"/>
    </source>
</evidence>
<dbReference type="InterPro" id="IPR000212">
    <property type="entry name" value="DNA_helicase_UvrD/REP"/>
</dbReference>
<evidence type="ECO:0000259" key="17">
    <source>
        <dbReference type="PROSITE" id="PS51217"/>
    </source>
</evidence>
<evidence type="ECO:0000313" key="18">
    <source>
        <dbReference type="EMBL" id="GEO91496.1"/>
    </source>
</evidence>
<keyword evidence="3" id="KW-0227">DNA damage</keyword>
<evidence type="ECO:0000256" key="8">
    <source>
        <dbReference type="ARBA" id="ARBA00023125"/>
    </source>
</evidence>
<dbReference type="InterPro" id="IPR027417">
    <property type="entry name" value="P-loop_NTPase"/>
</dbReference>
<dbReference type="PROSITE" id="PS51198">
    <property type="entry name" value="UVRD_HELICASE_ATP_BIND"/>
    <property type="match status" value="1"/>
</dbReference>
<dbReference type="GO" id="GO:0004386">
    <property type="term" value="F:helicase activity"/>
    <property type="evidence" value="ECO:0007669"/>
    <property type="project" value="UniProtKB-KW"/>
</dbReference>
<proteinExistence type="predicted"/>
<dbReference type="InterPro" id="IPR038726">
    <property type="entry name" value="PDDEXK_AddAB-type"/>
</dbReference>
<feature type="domain" description="UvrD-like helicase ATP-binding" evidence="16">
    <location>
        <begin position="64"/>
        <end position="400"/>
    </location>
</feature>
<comment type="catalytic activity">
    <reaction evidence="11">
        <text>Couples ATP hydrolysis with the unwinding of duplex DNA by translocating in the 3'-5' direction.</text>
        <dbReference type="EC" id="5.6.2.4"/>
    </reaction>
</comment>
<dbReference type="EC" id="5.6.2.4" evidence="12"/>
<evidence type="ECO:0000256" key="2">
    <source>
        <dbReference type="ARBA" id="ARBA00022741"/>
    </source>
</evidence>
<reference evidence="18 19" key="1">
    <citation type="submission" date="2019-07" db="EMBL/GenBank/DDBJ databases">
        <title>Whole genome shotgun sequence of Kocuria flava NBRC 107626.</title>
        <authorList>
            <person name="Hosoyama A."/>
            <person name="Uohara A."/>
            <person name="Ohji S."/>
            <person name="Ichikawa N."/>
        </authorList>
    </citation>
    <scope>NUCLEOTIDE SEQUENCE [LARGE SCALE GENOMIC DNA]</scope>
    <source>
        <strain evidence="18 19">NBRC 107626</strain>
    </source>
</reference>